<organism evidence="3 4">
    <name type="scientific">Enhygromyxa salina</name>
    <dbReference type="NCBI Taxonomy" id="215803"/>
    <lineage>
        <taxon>Bacteria</taxon>
        <taxon>Pseudomonadati</taxon>
        <taxon>Myxococcota</taxon>
        <taxon>Polyangia</taxon>
        <taxon>Nannocystales</taxon>
        <taxon>Nannocystaceae</taxon>
        <taxon>Enhygromyxa</taxon>
    </lineage>
</organism>
<feature type="signal peptide" evidence="1">
    <location>
        <begin position="1"/>
        <end position="27"/>
    </location>
</feature>
<proteinExistence type="predicted"/>
<keyword evidence="4" id="KW-1185">Reference proteome</keyword>
<name>A0A2S9YH04_9BACT</name>
<dbReference type="PROSITE" id="PS51318">
    <property type="entry name" value="TAT"/>
    <property type="match status" value="1"/>
</dbReference>
<dbReference type="Gene3D" id="2.50.20.10">
    <property type="entry name" value="Lipoprotein localisation LolA/LolB/LppX"/>
    <property type="match status" value="1"/>
</dbReference>
<evidence type="ECO:0000313" key="4">
    <source>
        <dbReference type="Proteomes" id="UP000237968"/>
    </source>
</evidence>
<dbReference type="EMBL" id="PVNK01000046">
    <property type="protein sequence ID" value="PRQ04321.1"/>
    <property type="molecule type" value="Genomic_DNA"/>
</dbReference>
<comment type="caution">
    <text evidence="3">The sequence shown here is derived from an EMBL/GenBank/DDBJ whole genome shotgun (WGS) entry which is preliminary data.</text>
</comment>
<evidence type="ECO:0000256" key="1">
    <source>
        <dbReference type="SAM" id="SignalP"/>
    </source>
</evidence>
<sequence>MNVSRRFVLSALLAAGAATLLPGSATAAPPSPTDPEFGAYLLTKIDNLHRGRSSHGLMSMQVKTARWERSMSMESWSVGEDYSLIRILEPKKERGTATLKSNKDLFTYLSKTGRTIKISGASMGGSWMGSHFTNDDLVRDSRLDKDFDYVVKDGPTIAGEATWALILTPKPKAVIVWGQVDVMVRKSDLLPVGQLFYDEDLNPVRKMEFFDYQQVGGSQVPMRVRMSPLDADKKGEYTEISYQKLEFDVGIDASFFSVSNLKAL</sequence>
<keyword evidence="1" id="KW-0732">Signal</keyword>
<dbReference type="RefSeq" id="WP_106390324.1">
    <property type="nucleotide sequence ID" value="NZ_PVNK01000046.1"/>
</dbReference>
<dbReference type="Proteomes" id="UP000237968">
    <property type="component" value="Unassembled WGS sequence"/>
</dbReference>
<reference evidence="3 4" key="1">
    <citation type="submission" date="2018-03" db="EMBL/GenBank/DDBJ databases">
        <title>Draft Genome Sequences of the Obligatory Marine Myxobacteria Enhygromyxa salina SWB005.</title>
        <authorList>
            <person name="Poehlein A."/>
            <person name="Moghaddam J.A."/>
            <person name="Harms H."/>
            <person name="Alanjari M."/>
            <person name="Koenig G.M."/>
            <person name="Daniel R."/>
            <person name="Schaeberle T.F."/>
        </authorList>
    </citation>
    <scope>NUCLEOTIDE SEQUENCE [LARGE SCALE GENOMIC DNA]</scope>
    <source>
        <strain evidence="3 4">SWB005</strain>
    </source>
</reference>
<dbReference type="AlphaFoldDB" id="A0A2S9YH04"/>
<evidence type="ECO:0000259" key="2">
    <source>
        <dbReference type="Pfam" id="PF17131"/>
    </source>
</evidence>
<gene>
    <name evidence="3" type="ORF">ENSA5_08870</name>
</gene>
<feature type="chain" id="PRO_5015599032" description="Uncharacterized protein TP-0789 domain-containing protein" evidence="1">
    <location>
        <begin position="28"/>
        <end position="264"/>
    </location>
</feature>
<dbReference type="CDD" id="cd16329">
    <property type="entry name" value="LolA_like"/>
    <property type="match status" value="1"/>
</dbReference>
<accession>A0A2S9YH04</accession>
<dbReference type="Pfam" id="PF17131">
    <property type="entry name" value="LolA_like"/>
    <property type="match status" value="1"/>
</dbReference>
<dbReference type="InterPro" id="IPR006311">
    <property type="entry name" value="TAT_signal"/>
</dbReference>
<protein>
    <recommendedName>
        <fullName evidence="2">Uncharacterized protein TP-0789 domain-containing protein</fullName>
    </recommendedName>
</protein>
<dbReference type="InterPro" id="IPR033399">
    <property type="entry name" value="TP_0789-like"/>
</dbReference>
<dbReference type="OrthoDB" id="357718at2"/>
<feature type="domain" description="Uncharacterized protein TP-0789" evidence="2">
    <location>
        <begin position="79"/>
        <end position="262"/>
    </location>
</feature>
<evidence type="ECO:0000313" key="3">
    <source>
        <dbReference type="EMBL" id="PRQ04321.1"/>
    </source>
</evidence>